<dbReference type="AlphaFoldDB" id="A0A9Q1J1P0"/>
<organism evidence="1 2">
    <name type="scientific">Synaphobranchus kaupii</name>
    <name type="common">Kaup's arrowtooth eel</name>
    <dbReference type="NCBI Taxonomy" id="118154"/>
    <lineage>
        <taxon>Eukaryota</taxon>
        <taxon>Metazoa</taxon>
        <taxon>Chordata</taxon>
        <taxon>Craniata</taxon>
        <taxon>Vertebrata</taxon>
        <taxon>Euteleostomi</taxon>
        <taxon>Actinopterygii</taxon>
        <taxon>Neopterygii</taxon>
        <taxon>Teleostei</taxon>
        <taxon>Anguilliformes</taxon>
        <taxon>Synaphobranchidae</taxon>
        <taxon>Synaphobranchus</taxon>
    </lineage>
</organism>
<evidence type="ECO:0000313" key="1">
    <source>
        <dbReference type="EMBL" id="KAJ8361472.1"/>
    </source>
</evidence>
<name>A0A9Q1J1P0_SYNKA</name>
<accession>A0A9Q1J1P0</accession>
<gene>
    <name evidence="1" type="ORF">SKAU_G00179970</name>
</gene>
<dbReference type="EMBL" id="JAINUF010000005">
    <property type="protein sequence ID" value="KAJ8361472.1"/>
    <property type="molecule type" value="Genomic_DNA"/>
</dbReference>
<evidence type="ECO:0000313" key="2">
    <source>
        <dbReference type="Proteomes" id="UP001152622"/>
    </source>
</evidence>
<keyword evidence="2" id="KW-1185">Reference proteome</keyword>
<comment type="caution">
    <text evidence="1">The sequence shown here is derived from an EMBL/GenBank/DDBJ whole genome shotgun (WGS) entry which is preliminary data.</text>
</comment>
<sequence>MSSQRKGICLLSSKVSFHASCSPVKEHTTKQIPRSALHLPESCFVLRLGGNAGWRWLWNSGPISENKENRDTCNGIKANDFWFSEHSRNVWKDKAALLAGRNRAAPESRDCESSVPSYATKSLLAAGFSSACTFSQITGGIQAAHVIEAVYKYCKQFIRH</sequence>
<proteinExistence type="predicted"/>
<reference evidence="1" key="1">
    <citation type="journal article" date="2023" name="Science">
        <title>Genome structures resolve the early diversification of teleost fishes.</title>
        <authorList>
            <person name="Parey E."/>
            <person name="Louis A."/>
            <person name="Montfort J."/>
            <person name="Bouchez O."/>
            <person name="Roques C."/>
            <person name="Iampietro C."/>
            <person name="Lluch J."/>
            <person name="Castinel A."/>
            <person name="Donnadieu C."/>
            <person name="Desvignes T."/>
            <person name="Floi Bucao C."/>
            <person name="Jouanno E."/>
            <person name="Wen M."/>
            <person name="Mejri S."/>
            <person name="Dirks R."/>
            <person name="Jansen H."/>
            <person name="Henkel C."/>
            <person name="Chen W.J."/>
            <person name="Zahm M."/>
            <person name="Cabau C."/>
            <person name="Klopp C."/>
            <person name="Thompson A.W."/>
            <person name="Robinson-Rechavi M."/>
            <person name="Braasch I."/>
            <person name="Lecointre G."/>
            <person name="Bobe J."/>
            <person name="Postlethwait J.H."/>
            <person name="Berthelot C."/>
            <person name="Roest Crollius H."/>
            <person name="Guiguen Y."/>
        </authorList>
    </citation>
    <scope>NUCLEOTIDE SEQUENCE</scope>
    <source>
        <strain evidence="1">WJC10195</strain>
    </source>
</reference>
<dbReference type="Proteomes" id="UP001152622">
    <property type="component" value="Chromosome 5"/>
</dbReference>
<protein>
    <submittedName>
        <fullName evidence="1">Uncharacterized protein</fullName>
    </submittedName>
</protein>